<dbReference type="RefSeq" id="WP_389364271.1">
    <property type="nucleotide sequence ID" value="NZ_JBIACK010000017.1"/>
</dbReference>
<keyword evidence="4 8" id="KW-1133">Transmembrane helix</keyword>
<dbReference type="Proteomes" id="UP001601059">
    <property type="component" value="Unassembled WGS sequence"/>
</dbReference>
<evidence type="ECO:0000256" key="1">
    <source>
        <dbReference type="ARBA" id="ARBA00004162"/>
    </source>
</evidence>
<comment type="caution">
    <text evidence="10">The sequence shown here is derived from an EMBL/GenBank/DDBJ whole genome shotgun (WGS) entry which is preliminary data.</text>
</comment>
<evidence type="ECO:0000313" key="11">
    <source>
        <dbReference type="Proteomes" id="UP001601059"/>
    </source>
</evidence>
<dbReference type="PROSITE" id="PS51849">
    <property type="entry name" value="RSGI_N"/>
    <property type="match status" value="1"/>
</dbReference>
<dbReference type="InterPro" id="IPR055431">
    <property type="entry name" value="RsgI_M"/>
</dbReference>
<keyword evidence="5 8" id="KW-0472">Membrane</keyword>
<dbReference type="EMBL" id="JBIACK010000017">
    <property type="protein sequence ID" value="MFE8703607.1"/>
    <property type="molecule type" value="Genomic_DNA"/>
</dbReference>
<comment type="subcellular location">
    <subcellularLocation>
        <location evidence="1">Cell membrane</location>
        <topology evidence="1">Single-pass membrane protein</topology>
    </subcellularLocation>
</comment>
<feature type="domain" description="RsgI N-terminal anti-sigma" evidence="9">
    <location>
        <begin position="2"/>
        <end position="50"/>
    </location>
</feature>
<keyword evidence="6" id="KW-0175">Coiled coil</keyword>
<feature type="coiled-coil region" evidence="6">
    <location>
        <begin position="174"/>
        <end position="205"/>
    </location>
</feature>
<dbReference type="Pfam" id="PF12791">
    <property type="entry name" value="RsgI_N"/>
    <property type="match status" value="1"/>
</dbReference>
<sequence length="361" mass="41077">MKKGIIMEVNEQFLTMLTPDGEFLRARNTNVGYAIGQEINFFPIEVEDRKKIGIFNFFQTFRGKSIVAVSLACMLLIFSFIPFYNSNEVYAYMSIDINPSLELAVNEDLQVLELIPYNDSAENIISEIKDWEKQNISAVTELILTKVKEKGFLKEQNSVVIGTVYIGERVEEIDQRLTKTVNTLKQEIKEEKEKVIIKAIEATKEERTEAKENGVTVGKFKASKKENGNSISNENKPNESKPNKNKPKENKPNNPSDNKMNGKANGQNANKDKKVNENKGLTKKEEKEQQNQNNKSVPPGQEKKDQGNGNSKKAKEQQEEKKNNKGKDKEQENKRANKEKEKNNESKGKKQNNNPEEKSGE</sequence>
<keyword evidence="3 8" id="KW-0812">Transmembrane</keyword>
<accession>A0ABW6KLK3</accession>
<evidence type="ECO:0000256" key="8">
    <source>
        <dbReference type="SAM" id="Phobius"/>
    </source>
</evidence>
<feature type="compositionally biased region" description="Basic and acidic residues" evidence="7">
    <location>
        <begin position="236"/>
        <end position="251"/>
    </location>
</feature>
<feature type="transmembrane region" description="Helical" evidence="8">
    <location>
        <begin position="66"/>
        <end position="84"/>
    </location>
</feature>
<dbReference type="Pfam" id="PF23750">
    <property type="entry name" value="RsgI_M"/>
    <property type="match status" value="1"/>
</dbReference>
<evidence type="ECO:0000256" key="2">
    <source>
        <dbReference type="ARBA" id="ARBA00022475"/>
    </source>
</evidence>
<evidence type="ECO:0000313" key="10">
    <source>
        <dbReference type="EMBL" id="MFE8703607.1"/>
    </source>
</evidence>
<feature type="region of interest" description="Disordered" evidence="7">
    <location>
        <begin position="206"/>
        <end position="361"/>
    </location>
</feature>
<gene>
    <name evidence="10" type="ORF">ACFYKX_23865</name>
</gene>
<keyword evidence="2" id="KW-1003">Cell membrane</keyword>
<evidence type="ECO:0000256" key="6">
    <source>
        <dbReference type="SAM" id="Coils"/>
    </source>
</evidence>
<evidence type="ECO:0000259" key="9">
    <source>
        <dbReference type="PROSITE" id="PS51849"/>
    </source>
</evidence>
<protein>
    <submittedName>
        <fullName evidence="10">Anti-sigma factor domain-containing protein</fullName>
    </submittedName>
</protein>
<evidence type="ECO:0000256" key="4">
    <source>
        <dbReference type="ARBA" id="ARBA00022989"/>
    </source>
</evidence>
<keyword evidence="11" id="KW-1185">Reference proteome</keyword>
<feature type="compositionally biased region" description="Basic and acidic residues" evidence="7">
    <location>
        <begin position="313"/>
        <end position="348"/>
    </location>
</feature>
<proteinExistence type="predicted"/>
<evidence type="ECO:0000256" key="7">
    <source>
        <dbReference type="SAM" id="MobiDB-lite"/>
    </source>
</evidence>
<reference evidence="10 11" key="1">
    <citation type="submission" date="2024-08" db="EMBL/GenBank/DDBJ databases">
        <title>Two novel Cytobacillus novel species.</title>
        <authorList>
            <person name="Liu G."/>
        </authorList>
    </citation>
    <scope>NUCLEOTIDE SEQUENCE [LARGE SCALE GENOMIC DNA]</scope>
    <source>
        <strain evidence="10 11">FJAT-54145</strain>
    </source>
</reference>
<organism evidence="10 11">
    <name type="scientific">Cytobacillus spartinae</name>
    <dbReference type="NCBI Taxonomy" id="3299023"/>
    <lineage>
        <taxon>Bacteria</taxon>
        <taxon>Bacillati</taxon>
        <taxon>Bacillota</taxon>
        <taxon>Bacilli</taxon>
        <taxon>Bacillales</taxon>
        <taxon>Bacillaceae</taxon>
        <taxon>Cytobacillus</taxon>
    </lineage>
</organism>
<evidence type="ECO:0000256" key="3">
    <source>
        <dbReference type="ARBA" id="ARBA00022692"/>
    </source>
</evidence>
<feature type="compositionally biased region" description="Basic and acidic residues" evidence="7">
    <location>
        <begin position="270"/>
        <end position="289"/>
    </location>
</feature>
<evidence type="ECO:0000256" key="5">
    <source>
        <dbReference type="ARBA" id="ARBA00023136"/>
    </source>
</evidence>
<dbReference type="InterPro" id="IPR024449">
    <property type="entry name" value="Anti-sigma_RsgI_N"/>
</dbReference>
<name>A0ABW6KLK3_9BACI</name>